<feature type="region of interest" description="Disordered" evidence="1">
    <location>
        <begin position="108"/>
        <end position="183"/>
    </location>
</feature>
<organism evidence="4 5">
    <name type="scientific">Cytobacillus oceanisediminis</name>
    <dbReference type="NCBI Taxonomy" id="665099"/>
    <lineage>
        <taxon>Bacteria</taxon>
        <taxon>Bacillati</taxon>
        <taxon>Bacillota</taxon>
        <taxon>Bacilli</taxon>
        <taxon>Bacillales</taxon>
        <taxon>Bacillaceae</taxon>
        <taxon>Cytobacillus</taxon>
    </lineage>
</organism>
<proteinExistence type="predicted"/>
<feature type="domain" description="TNase-like" evidence="3">
    <location>
        <begin position="189"/>
        <end position="326"/>
    </location>
</feature>
<dbReference type="Pfam" id="PF05901">
    <property type="entry name" value="Excalibur"/>
    <property type="match status" value="1"/>
</dbReference>
<dbReference type="Proteomes" id="UP000318667">
    <property type="component" value="Unassembled WGS sequence"/>
</dbReference>
<dbReference type="Pfam" id="PF00565">
    <property type="entry name" value="SNase"/>
    <property type="match status" value="1"/>
</dbReference>
<keyword evidence="2" id="KW-0812">Transmembrane</keyword>
<evidence type="ECO:0000256" key="2">
    <source>
        <dbReference type="SAM" id="Phobius"/>
    </source>
</evidence>
<dbReference type="SUPFAM" id="SSF50199">
    <property type="entry name" value="Staphylococcal nuclease"/>
    <property type="match status" value="1"/>
</dbReference>
<dbReference type="InterPro" id="IPR016071">
    <property type="entry name" value="Staphylococal_nuclease_OB-fold"/>
</dbReference>
<dbReference type="EMBL" id="VLKI01000019">
    <property type="protein sequence ID" value="TWH80801.1"/>
    <property type="molecule type" value="Genomic_DNA"/>
</dbReference>
<reference evidence="4 5" key="1">
    <citation type="journal article" date="2015" name="Stand. Genomic Sci.">
        <title>Genomic Encyclopedia of Bacterial and Archaeal Type Strains, Phase III: the genomes of soil and plant-associated and newly described type strains.</title>
        <authorList>
            <person name="Whitman W.B."/>
            <person name="Woyke T."/>
            <person name="Klenk H.P."/>
            <person name="Zhou Y."/>
            <person name="Lilburn T.G."/>
            <person name="Beck B.J."/>
            <person name="De Vos P."/>
            <person name="Vandamme P."/>
            <person name="Eisen J.A."/>
            <person name="Garrity G."/>
            <person name="Hugenholtz P."/>
            <person name="Kyrpides N.C."/>
        </authorList>
    </citation>
    <scope>NUCLEOTIDE SEQUENCE [LARGE SCALE GENOMIC DNA]</scope>
    <source>
        <strain evidence="4 5">CGMCC 1.10115</strain>
    </source>
</reference>
<feature type="compositionally biased region" description="Basic and acidic residues" evidence="1">
    <location>
        <begin position="121"/>
        <end position="179"/>
    </location>
</feature>
<feature type="transmembrane region" description="Helical" evidence="2">
    <location>
        <begin position="37"/>
        <end position="70"/>
    </location>
</feature>
<evidence type="ECO:0000313" key="5">
    <source>
        <dbReference type="Proteomes" id="UP000318667"/>
    </source>
</evidence>
<dbReference type="Gene3D" id="2.40.50.90">
    <property type="match status" value="1"/>
</dbReference>
<dbReference type="InterPro" id="IPR035437">
    <property type="entry name" value="SNase_OB-fold_sf"/>
</dbReference>
<dbReference type="SMART" id="SM00318">
    <property type="entry name" value="SNc"/>
    <property type="match status" value="1"/>
</dbReference>
<dbReference type="PROSITE" id="PS50830">
    <property type="entry name" value="TNASE_3"/>
    <property type="match status" value="1"/>
</dbReference>
<name>A0A562JC53_9BACI</name>
<dbReference type="AlphaFoldDB" id="A0A562JC53"/>
<evidence type="ECO:0000313" key="4">
    <source>
        <dbReference type="EMBL" id="TWH80801.1"/>
    </source>
</evidence>
<evidence type="ECO:0000259" key="3">
    <source>
        <dbReference type="PROSITE" id="PS50830"/>
    </source>
</evidence>
<feature type="compositionally biased region" description="Basic and acidic residues" evidence="1">
    <location>
        <begin position="403"/>
        <end position="418"/>
    </location>
</feature>
<keyword evidence="5" id="KW-1185">Reference proteome</keyword>
<sequence>MICGEKLVNSDWLFYGILDKEFFKRERIKRLKVLRGVFFTIIILFMLLLGIIIPAALIGLVVFFIGLFLNNQYRRYKTNFKQSGWVMAAGIVLSLILAVAFSETTETAKDQDIEGTSEQEEMAKEERREADEKMQAEEEKLAEEKAKEEEAKEQAEEKARIEAEKAEKEKQEESERLQQEEEQNAASLGLELVTVGRVVDGDTVETSDGRKVRLIGINTPESTTKVEEYGKEASQFTSSKLTGKKVWMQKDVSDTDRYGRLLRLIWLEIPSDDMDESEIRSKMFNAQLVLNGYAEPSTYNPDVKYSEYFRKFGREAREANKGLWAFGNEGTTRGDLDYSGSSSAAGSSSGSGTGNTSSGSEADSSSSNNSASWSSENQSESYKNCTELRKVYPNGVPSTHPAYDSKHDRDKDNFACER</sequence>
<feature type="transmembrane region" description="Helical" evidence="2">
    <location>
        <begin position="82"/>
        <end position="101"/>
    </location>
</feature>
<gene>
    <name evidence="4" type="ORF">IQ19_04543</name>
</gene>
<accession>A0A562JC53</accession>
<keyword evidence="2" id="KW-0472">Membrane</keyword>
<dbReference type="InterPro" id="IPR008613">
    <property type="entry name" value="Excalibur_Ca-bd_domain"/>
</dbReference>
<keyword evidence="2" id="KW-1133">Transmembrane helix</keyword>
<evidence type="ECO:0000256" key="1">
    <source>
        <dbReference type="SAM" id="MobiDB-lite"/>
    </source>
</evidence>
<feature type="compositionally biased region" description="Low complexity" evidence="1">
    <location>
        <begin position="339"/>
        <end position="381"/>
    </location>
</feature>
<protein>
    <submittedName>
        <fullName evidence="4">Micrococcal nuclease</fullName>
    </submittedName>
</protein>
<feature type="region of interest" description="Disordered" evidence="1">
    <location>
        <begin position="333"/>
        <end position="418"/>
    </location>
</feature>
<comment type="caution">
    <text evidence="4">The sequence shown here is derived from an EMBL/GenBank/DDBJ whole genome shotgun (WGS) entry which is preliminary data.</text>
</comment>
<dbReference type="SMART" id="SM00894">
    <property type="entry name" value="Excalibur"/>
    <property type="match status" value="1"/>
</dbReference>